<proteinExistence type="predicted"/>
<accession>A0A8J3ZGQ5</accession>
<dbReference type="AlphaFoldDB" id="A0A8J3ZGQ5"/>
<organism evidence="1 2">
    <name type="scientific">Virgisporangium aurantiacum</name>
    <dbReference type="NCBI Taxonomy" id="175570"/>
    <lineage>
        <taxon>Bacteria</taxon>
        <taxon>Bacillati</taxon>
        <taxon>Actinomycetota</taxon>
        <taxon>Actinomycetes</taxon>
        <taxon>Micromonosporales</taxon>
        <taxon>Micromonosporaceae</taxon>
        <taxon>Virgisporangium</taxon>
    </lineage>
</organism>
<evidence type="ECO:0000313" key="2">
    <source>
        <dbReference type="Proteomes" id="UP000612585"/>
    </source>
</evidence>
<gene>
    <name evidence="1" type="ORF">Vau01_113280</name>
</gene>
<comment type="caution">
    <text evidence="1">The sequence shown here is derived from an EMBL/GenBank/DDBJ whole genome shotgun (WGS) entry which is preliminary data.</text>
</comment>
<protein>
    <submittedName>
        <fullName evidence="1">Uncharacterized protein</fullName>
    </submittedName>
</protein>
<keyword evidence="2" id="KW-1185">Reference proteome</keyword>
<dbReference type="EMBL" id="BOPG01000103">
    <property type="protein sequence ID" value="GIJ63812.1"/>
    <property type="molecule type" value="Genomic_DNA"/>
</dbReference>
<name>A0A8J3ZGQ5_9ACTN</name>
<sequence length="239" mass="24420">MPEKSAEARCPDGMRVLGGGVRVSFPDHIVVVRQEPVHTQAVDSFLVTALEDEVGTTNEWAVQAIAVCAADVPGIEIVAAVSATGSTGFIGVSSRCPAGKNAIGAGGRVVDGFGQVALVTLIEGGFMFNTRTTAGGLEDLNGFAGNWSVTSFTVCATLNSPSDLQVVKTYANSTDLTNVIAATCPAGMFATGGTGWADLPSAVASVNINAARSRVQLVSRQTGSSTATWRASAMAFCVS</sequence>
<dbReference type="Proteomes" id="UP000612585">
    <property type="component" value="Unassembled WGS sequence"/>
</dbReference>
<reference evidence="1" key="1">
    <citation type="submission" date="2021-01" db="EMBL/GenBank/DDBJ databases">
        <title>Whole genome shotgun sequence of Virgisporangium aurantiacum NBRC 16421.</title>
        <authorList>
            <person name="Komaki H."/>
            <person name="Tamura T."/>
        </authorList>
    </citation>
    <scope>NUCLEOTIDE SEQUENCE</scope>
    <source>
        <strain evidence="1">NBRC 16421</strain>
    </source>
</reference>
<evidence type="ECO:0000313" key="1">
    <source>
        <dbReference type="EMBL" id="GIJ63812.1"/>
    </source>
</evidence>